<feature type="transmembrane region" description="Helical" evidence="8">
    <location>
        <begin position="56"/>
        <end position="80"/>
    </location>
</feature>
<comment type="similarity">
    <text evidence="2">Belongs to the binding-protein-dependent transport system permease family. CysTW subfamily.</text>
</comment>
<feature type="transmembrane region" description="Helical" evidence="8">
    <location>
        <begin position="192"/>
        <end position="211"/>
    </location>
</feature>
<protein>
    <submittedName>
        <fullName evidence="10">Metal ABC transporter permease</fullName>
    </submittedName>
</protein>
<dbReference type="GO" id="GO:0005886">
    <property type="term" value="C:plasma membrane"/>
    <property type="evidence" value="ECO:0007669"/>
    <property type="project" value="UniProtKB-SubCell"/>
</dbReference>
<dbReference type="SUPFAM" id="SSF161098">
    <property type="entry name" value="MetI-like"/>
    <property type="match status" value="1"/>
</dbReference>
<evidence type="ECO:0000256" key="7">
    <source>
        <dbReference type="ARBA" id="ARBA00023136"/>
    </source>
</evidence>
<dbReference type="OrthoDB" id="9793490at2"/>
<accession>A0A1U9K754</accession>
<comment type="subcellular location">
    <subcellularLocation>
        <location evidence="1 8">Cell membrane</location>
        <topology evidence="1 8">Multi-pass membrane protein</topology>
    </subcellularLocation>
</comment>
<keyword evidence="5 8" id="KW-0812">Transmembrane</keyword>
<organism evidence="10 11">
    <name type="scientific">Novibacillus thermophilus</name>
    <dbReference type="NCBI Taxonomy" id="1471761"/>
    <lineage>
        <taxon>Bacteria</taxon>
        <taxon>Bacillati</taxon>
        <taxon>Bacillota</taxon>
        <taxon>Bacilli</taxon>
        <taxon>Bacillales</taxon>
        <taxon>Thermoactinomycetaceae</taxon>
        <taxon>Novibacillus</taxon>
    </lineage>
</organism>
<feature type="transmembrane region" description="Helical" evidence="8">
    <location>
        <begin position="146"/>
        <end position="172"/>
    </location>
</feature>
<evidence type="ECO:0000313" key="10">
    <source>
        <dbReference type="EMBL" id="AQS55850.1"/>
    </source>
</evidence>
<feature type="transmembrane region" description="Helical" evidence="8">
    <location>
        <begin position="86"/>
        <end position="109"/>
    </location>
</feature>
<evidence type="ECO:0000259" key="9">
    <source>
        <dbReference type="PROSITE" id="PS50928"/>
    </source>
</evidence>
<dbReference type="KEGG" id="ntr:B0W44_08670"/>
<dbReference type="InterPro" id="IPR035906">
    <property type="entry name" value="MetI-like_sf"/>
</dbReference>
<evidence type="ECO:0000256" key="4">
    <source>
        <dbReference type="ARBA" id="ARBA00022475"/>
    </source>
</evidence>
<evidence type="ECO:0000313" key="11">
    <source>
        <dbReference type="Proteomes" id="UP000188603"/>
    </source>
</evidence>
<keyword evidence="6 8" id="KW-1133">Transmembrane helix</keyword>
<keyword evidence="7 8" id="KW-0472">Membrane</keyword>
<dbReference type="RefSeq" id="WP_077719712.1">
    <property type="nucleotide sequence ID" value="NZ_CP019699.1"/>
</dbReference>
<dbReference type="Pfam" id="PF00528">
    <property type="entry name" value="BPD_transp_1"/>
    <property type="match status" value="1"/>
</dbReference>
<evidence type="ECO:0000256" key="2">
    <source>
        <dbReference type="ARBA" id="ARBA00007069"/>
    </source>
</evidence>
<feature type="transmembrane region" description="Helical" evidence="8">
    <location>
        <begin position="20"/>
        <end position="44"/>
    </location>
</feature>
<keyword evidence="11" id="KW-1185">Reference proteome</keyword>
<reference evidence="10 11" key="1">
    <citation type="journal article" date="2015" name="Int. J. Syst. Evol. Microbiol.">
        <title>Novibacillus thermophilus gen. nov., sp. nov., a Gram-staining-negative and moderately thermophilic member of the family Thermoactinomycetaceae.</title>
        <authorList>
            <person name="Yang G."/>
            <person name="Chen J."/>
            <person name="Zhou S."/>
        </authorList>
    </citation>
    <scope>NUCLEOTIDE SEQUENCE [LARGE SCALE GENOMIC DNA]</scope>
    <source>
        <strain evidence="10 11">SG-1</strain>
    </source>
</reference>
<dbReference type="FunFam" id="1.10.3720.10:FF:000002">
    <property type="entry name" value="D-methionine ABC transporter permease MetI"/>
    <property type="match status" value="1"/>
</dbReference>
<evidence type="ECO:0000256" key="6">
    <source>
        <dbReference type="ARBA" id="ARBA00022989"/>
    </source>
</evidence>
<evidence type="ECO:0000256" key="8">
    <source>
        <dbReference type="RuleBase" id="RU363032"/>
    </source>
</evidence>
<evidence type="ECO:0000256" key="5">
    <source>
        <dbReference type="ARBA" id="ARBA00022692"/>
    </source>
</evidence>
<sequence>MDFLLPNVQWDLLLAATWETVYMMVISTFFTALFGLPLGIALVVMEEKGLWPLPWLQRLVGFGVNLFRSIPFIVLVVWMIPVARMLVGTSLGPTAACVSLVVGAAPFYARLVETSLREVDKGVIEAARAMGATRWQIIRKVYIPEALPGLVAGITVTCITLVSYSAITGILGGGGLGDLAYRFGFQSFQTDVMVLATAVLVLMVQIIQSVGDRVVQAIDKR</sequence>
<dbReference type="CDD" id="cd06261">
    <property type="entry name" value="TM_PBP2"/>
    <property type="match status" value="1"/>
</dbReference>
<dbReference type="GO" id="GO:0048473">
    <property type="term" value="P:D-methionine transmembrane transport"/>
    <property type="evidence" value="ECO:0007669"/>
    <property type="project" value="TreeGrafter"/>
</dbReference>
<dbReference type="PANTHER" id="PTHR30450:SF1">
    <property type="entry name" value="D-METHIONINE TRANSPORT SYSTEM PERMEASE PROTEIN METI-RELATED"/>
    <property type="match status" value="1"/>
</dbReference>
<proteinExistence type="inferred from homology"/>
<name>A0A1U9K754_9BACL</name>
<dbReference type="Proteomes" id="UP000188603">
    <property type="component" value="Chromosome"/>
</dbReference>
<dbReference type="AlphaFoldDB" id="A0A1U9K754"/>
<evidence type="ECO:0000256" key="3">
    <source>
        <dbReference type="ARBA" id="ARBA00022448"/>
    </source>
</evidence>
<feature type="domain" description="ABC transmembrane type-1" evidence="9">
    <location>
        <begin position="17"/>
        <end position="211"/>
    </location>
</feature>
<dbReference type="PANTHER" id="PTHR30450">
    <property type="entry name" value="ABC TRANSPORTER PERMEASE"/>
    <property type="match status" value="1"/>
</dbReference>
<dbReference type="Gene3D" id="1.10.3720.10">
    <property type="entry name" value="MetI-like"/>
    <property type="match status" value="1"/>
</dbReference>
<dbReference type="NCBIfam" id="NF008049">
    <property type="entry name" value="PRK10782.1"/>
    <property type="match status" value="1"/>
</dbReference>
<keyword evidence="3 8" id="KW-0813">Transport</keyword>
<keyword evidence="4" id="KW-1003">Cell membrane</keyword>
<dbReference type="STRING" id="1471761.B0W44_08670"/>
<dbReference type="PROSITE" id="PS50928">
    <property type="entry name" value="ABC_TM1"/>
    <property type="match status" value="1"/>
</dbReference>
<dbReference type="InterPro" id="IPR000515">
    <property type="entry name" value="MetI-like"/>
</dbReference>
<dbReference type="InterPro" id="IPR051322">
    <property type="entry name" value="AA_ABC_Transporter_Permease"/>
</dbReference>
<evidence type="ECO:0000256" key="1">
    <source>
        <dbReference type="ARBA" id="ARBA00004651"/>
    </source>
</evidence>
<gene>
    <name evidence="10" type="ORF">B0W44_08670</name>
</gene>
<dbReference type="EMBL" id="CP019699">
    <property type="protein sequence ID" value="AQS55850.1"/>
    <property type="molecule type" value="Genomic_DNA"/>
</dbReference>